<name>A0AAV9JJB5_9PEZI</name>
<dbReference type="EMBL" id="JAVFHQ010000020">
    <property type="protein sequence ID" value="KAK4545316.1"/>
    <property type="molecule type" value="Genomic_DNA"/>
</dbReference>
<accession>A0AAV9JJB5</accession>
<comment type="caution">
    <text evidence="1">The sequence shown here is derived from an EMBL/GenBank/DDBJ whole genome shotgun (WGS) entry which is preliminary data.</text>
</comment>
<evidence type="ECO:0000313" key="2">
    <source>
        <dbReference type="Proteomes" id="UP001324427"/>
    </source>
</evidence>
<reference evidence="1 2" key="1">
    <citation type="submission" date="2021-11" db="EMBL/GenBank/DDBJ databases">
        <title>Black yeast isolated from Biological Soil Crust.</title>
        <authorList>
            <person name="Kurbessoian T."/>
        </authorList>
    </citation>
    <scope>NUCLEOTIDE SEQUENCE [LARGE SCALE GENOMIC DNA]</scope>
    <source>
        <strain evidence="1 2">CCFEE 5522</strain>
    </source>
</reference>
<dbReference type="AlphaFoldDB" id="A0AAV9JJB5"/>
<evidence type="ECO:0000313" key="1">
    <source>
        <dbReference type="EMBL" id="KAK4545316.1"/>
    </source>
</evidence>
<proteinExistence type="predicted"/>
<protein>
    <submittedName>
        <fullName evidence="1">Uncharacterized protein</fullName>
    </submittedName>
</protein>
<dbReference type="Proteomes" id="UP001324427">
    <property type="component" value="Unassembled WGS sequence"/>
</dbReference>
<organism evidence="1 2">
    <name type="scientific">Oleoguttula mirabilis</name>
    <dbReference type="NCBI Taxonomy" id="1507867"/>
    <lineage>
        <taxon>Eukaryota</taxon>
        <taxon>Fungi</taxon>
        <taxon>Dikarya</taxon>
        <taxon>Ascomycota</taxon>
        <taxon>Pezizomycotina</taxon>
        <taxon>Dothideomycetes</taxon>
        <taxon>Dothideomycetidae</taxon>
        <taxon>Mycosphaerellales</taxon>
        <taxon>Teratosphaeriaceae</taxon>
        <taxon>Oleoguttula</taxon>
    </lineage>
</organism>
<gene>
    <name evidence="1" type="ORF">LTR36_003496</name>
</gene>
<keyword evidence="2" id="KW-1185">Reference proteome</keyword>
<sequence length="126" mass="14718">MADFEPRRSSRLNTDDPNGRDYLSSLMGWSRHRLEGWLVSRTVRPHLQLWYRLCIANQRRFNDAVEWINIGNRGYFYATSDLEEDLLLMCLCEGDGPELDSGEDPYADETTNTGKWITQELWARTA</sequence>